<dbReference type="Pfam" id="PF02091">
    <property type="entry name" value="tRNA-synt_2e"/>
    <property type="match status" value="1"/>
</dbReference>
<comment type="subunit">
    <text evidence="11">Tetramer of two alpha and two beta subunits.</text>
</comment>
<evidence type="ECO:0000313" key="14">
    <source>
        <dbReference type="Proteomes" id="UP000218775"/>
    </source>
</evidence>
<dbReference type="GO" id="GO:0004814">
    <property type="term" value="F:arginine-tRNA ligase activity"/>
    <property type="evidence" value="ECO:0007669"/>
    <property type="project" value="InterPro"/>
</dbReference>
<dbReference type="Pfam" id="PF02092">
    <property type="entry name" value="tRNA_synt_2f"/>
    <property type="match status" value="1"/>
</dbReference>
<evidence type="ECO:0000256" key="2">
    <source>
        <dbReference type="ARBA" id="ARBA00008226"/>
    </source>
</evidence>
<dbReference type="HAMAP" id="MF_00255">
    <property type="entry name" value="Gly_tRNA_synth_beta"/>
    <property type="match status" value="1"/>
</dbReference>
<dbReference type="GO" id="GO:0006420">
    <property type="term" value="P:arginyl-tRNA aminoacylation"/>
    <property type="evidence" value="ECO:0007669"/>
    <property type="project" value="InterPro"/>
</dbReference>
<accession>A0A2A4X7D7</accession>
<evidence type="ECO:0000256" key="8">
    <source>
        <dbReference type="ARBA" id="ARBA00023146"/>
    </source>
</evidence>
<keyword evidence="6 11" id="KW-0067">ATP-binding</keyword>
<evidence type="ECO:0000256" key="5">
    <source>
        <dbReference type="ARBA" id="ARBA00022741"/>
    </source>
</evidence>
<reference evidence="14" key="1">
    <citation type="submission" date="2017-08" db="EMBL/GenBank/DDBJ databases">
        <title>A dynamic microbial community with high functional redundancy inhabits the cold, oxic subseafloor aquifer.</title>
        <authorList>
            <person name="Tully B.J."/>
            <person name="Wheat C.G."/>
            <person name="Glazer B.T."/>
            <person name="Huber J.A."/>
        </authorList>
    </citation>
    <scope>NUCLEOTIDE SEQUENCE [LARGE SCALE GENOMIC DNA]</scope>
</reference>
<evidence type="ECO:0000313" key="13">
    <source>
        <dbReference type="EMBL" id="PCI77957.1"/>
    </source>
</evidence>
<evidence type="ECO:0000256" key="3">
    <source>
        <dbReference type="ARBA" id="ARBA00022490"/>
    </source>
</evidence>
<evidence type="ECO:0000256" key="10">
    <source>
        <dbReference type="HAMAP-Rule" id="MF_00254"/>
    </source>
</evidence>
<dbReference type="InterPro" id="IPR008909">
    <property type="entry name" value="DALR_anticod-bd"/>
</dbReference>
<dbReference type="GO" id="GO:0004820">
    <property type="term" value="F:glycine-tRNA ligase activity"/>
    <property type="evidence" value="ECO:0007669"/>
    <property type="project" value="UniProtKB-UniRule"/>
</dbReference>
<dbReference type="GO" id="GO:0005829">
    <property type="term" value="C:cytosol"/>
    <property type="evidence" value="ECO:0007669"/>
    <property type="project" value="TreeGrafter"/>
</dbReference>
<dbReference type="Gene3D" id="1.10.730.10">
    <property type="entry name" value="Isoleucyl-tRNA Synthetase, Domain 1"/>
    <property type="match status" value="1"/>
</dbReference>
<dbReference type="PROSITE" id="PS50861">
    <property type="entry name" value="AA_TRNA_LIGASE_II_GLYAB"/>
    <property type="match status" value="2"/>
</dbReference>
<dbReference type="SMART" id="SM00836">
    <property type="entry name" value="DALR_1"/>
    <property type="match status" value="1"/>
</dbReference>
<proteinExistence type="inferred from homology"/>
<organism evidence="13 14">
    <name type="scientific">Aerophobetes bacterium</name>
    <dbReference type="NCBI Taxonomy" id="2030807"/>
    <lineage>
        <taxon>Bacteria</taxon>
        <taxon>Candidatus Aerophobota</taxon>
    </lineage>
</organism>
<feature type="domain" description="DALR anticodon binding" evidence="12">
    <location>
        <begin position="897"/>
        <end position="1003"/>
    </location>
</feature>
<dbReference type="GO" id="GO:0006426">
    <property type="term" value="P:glycyl-tRNA aminoacylation"/>
    <property type="evidence" value="ECO:0007669"/>
    <property type="project" value="UniProtKB-UniRule"/>
</dbReference>
<comment type="caution">
    <text evidence="13">The sequence shown here is derived from an EMBL/GenBank/DDBJ whole genome shotgun (WGS) entry which is preliminary data.</text>
</comment>
<dbReference type="EMBL" id="NVUK01000010">
    <property type="protein sequence ID" value="PCI77957.1"/>
    <property type="molecule type" value="Genomic_DNA"/>
</dbReference>
<dbReference type="NCBIfam" id="TIGR00211">
    <property type="entry name" value="glyS"/>
    <property type="match status" value="1"/>
</dbReference>
<dbReference type="NCBIfam" id="TIGR00388">
    <property type="entry name" value="glyQ"/>
    <property type="match status" value="1"/>
</dbReference>
<comment type="subcellular location">
    <subcellularLocation>
        <location evidence="1 11">Cytoplasm</location>
    </subcellularLocation>
</comment>
<dbReference type="Pfam" id="PF05746">
    <property type="entry name" value="DALR_1"/>
    <property type="match status" value="1"/>
</dbReference>
<protein>
    <recommendedName>
        <fullName evidence="10 11">Multifunctional fusion protein</fullName>
    </recommendedName>
    <domain>
        <recommendedName>
            <fullName evidence="11">Glycine--tRNA ligase beta subunit</fullName>
            <ecNumber evidence="11">6.1.1.14</ecNumber>
        </recommendedName>
        <alternativeName>
            <fullName evidence="11">Glycyl-tRNA synthetase beta subunit</fullName>
            <shortName evidence="11">GlyRS</shortName>
        </alternativeName>
    </domain>
    <domain>
        <recommendedName>
            <fullName evidence="10">Glycine--tRNA ligase alpha subunit</fullName>
        </recommendedName>
        <alternativeName>
            <fullName evidence="10">Glycyl-tRNA synthetase alpha subunit</fullName>
        </alternativeName>
    </domain>
</protein>
<keyword evidence="8 11" id="KW-0030">Aminoacyl-tRNA synthetase</keyword>
<name>A0A2A4X7D7_UNCAE</name>
<keyword evidence="3 11" id="KW-0963">Cytoplasm</keyword>
<evidence type="ECO:0000256" key="9">
    <source>
        <dbReference type="ARBA" id="ARBA00047937"/>
    </source>
</evidence>
<dbReference type="NCBIfam" id="NF006827">
    <property type="entry name" value="PRK09348.1"/>
    <property type="match status" value="1"/>
</dbReference>
<dbReference type="EC" id="6.1.1.14" evidence="11"/>
<evidence type="ECO:0000256" key="1">
    <source>
        <dbReference type="ARBA" id="ARBA00004496"/>
    </source>
</evidence>
<comment type="catalytic activity">
    <reaction evidence="9 11">
        <text>tRNA(Gly) + glycine + ATP = glycyl-tRNA(Gly) + AMP + diphosphate</text>
        <dbReference type="Rhea" id="RHEA:16013"/>
        <dbReference type="Rhea" id="RHEA-COMP:9664"/>
        <dbReference type="Rhea" id="RHEA-COMP:9683"/>
        <dbReference type="ChEBI" id="CHEBI:30616"/>
        <dbReference type="ChEBI" id="CHEBI:33019"/>
        <dbReference type="ChEBI" id="CHEBI:57305"/>
        <dbReference type="ChEBI" id="CHEBI:78442"/>
        <dbReference type="ChEBI" id="CHEBI:78522"/>
        <dbReference type="ChEBI" id="CHEBI:456215"/>
        <dbReference type="EC" id="6.1.1.14"/>
    </reaction>
</comment>
<dbReference type="SUPFAM" id="SSF47323">
    <property type="entry name" value="Anticodon-binding domain of a subclass of class I aminoacyl-tRNA synthetases"/>
    <property type="match status" value="1"/>
</dbReference>
<dbReference type="AlphaFoldDB" id="A0A2A4X7D7"/>
<dbReference type="HAMAP" id="MF_00254">
    <property type="entry name" value="Gly_tRNA_synth_alpha"/>
    <property type="match status" value="1"/>
</dbReference>
<gene>
    <name evidence="11" type="primary">glyS</name>
    <name evidence="10" type="synonym">glyQ</name>
    <name evidence="13" type="ORF">COB21_02010</name>
</gene>
<evidence type="ECO:0000256" key="4">
    <source>
        <dbReference type="ARBA" id="ARBA00022598"/>
    </source>
</evidence>
<dbReference type="PRINTS" id="PR01044">
    <property type="entry name" value="TRNASYNTHGA"/>
</dbReference>
<dbReference type="InterPro" id="IPR002310">
    <property type="entry name" value="Gly-tRNA_ligase_asu"/>
</dbReference>
<sequence length="1006" mass="113915">MLTFQKIIERLTTFWADRGCVVHTGCNVEVGAGTFNQATFLRSLGPEPYSCAYVEPSRRPQDGRFGENPNRLQLFHQFQVLIKPSPAHIQSAYLESLQTMGIKLEEHDIRFVHDDWESPTLGASGLGWEVWIDGMEVTQFTYFQIVAGQTLDPISVEITYGLERLCMIAQNKKDFFSMQYSDNVTYGEVFHRNEVEWSHYNFHHASTSMWQRHFEDYEQESQALIKEGFPIPAYEFTLKASHAFNMLEARGVLSVTERNGYITRVRHLAKECGRQYVQTREELGFPLLKNQAPEESVKQVSLKLTPAMEKLDHTSDFLLEIGSEELPATFVPIGMKNLEQAVATLLKKHSISSESIQVYGSARRLTLLIKQLSHGHAGQMVEKKGPPLALCFDQDGNLTPQGKGFFGSQNLPPQSKADITEISSPVKKKLIGKQDYLIATTKEPDTVTAQLLQEHLPLIIKNLAFPKKMRWGGSDFSYARPLEWILALFGKEVLKFNVGNYISGNTTWGHKQRSNCPLEITAPKMYLETLKKHYVLIDTAERKNSILEQLQKIESQLKCEAINKLAVLNEVLHLSEYPRLAVGDFSANFLKLPKEVIAIEMVNHQRYFPLQDASKKLLPHFIYTADQEPQELIKSGNERVLSARLRDGVFLYDTDIKTPLSQMAKQLARVTFHAKLGSILDKSVRIEKIAAMVAQAFGFDDQESVQKAAHLCKADLVSEMVGEFPELQGVMGKYYALNEKFSKQIGAAIEEHYSPKSDKAPLPKSKLGCIISISDRIDNLISHFSIGSKPTSSSDPFALRRHAIAIIKLLLEFDISLPLDQVIEQSLSLYPDGKQLKPHLDLLPFIYERMKGVLKEKGYRSDEIEAALFKPSFNPLNDAKKVKALHTFRKTASFNPLLEVFKRAKGQLKGVGDLQTDESLLTTDAEKNLIKAVKTTKEPFEKSLKESDYGLVFDTLAKLHQPLAEFYSAVKILDDNPKIRESRLALLKQVFSYFDKVLSFEKIQLD</sequence>
<keyword evidence="7 11" id="KW-0648">Protein biosynthesis</keyword>
<dbReference type="Gene3D" id="3.30.930.10">
    <property type="entry name" value="Bira Bifunctional Protein, Domain 2"/>
    <property type="match status" value="1"/>
</dbReference>
<dbReference type="GO" id="GO:0005524">
    <property type="term" value="F:ATP binding"/>
    <property type="evidence" value="ECO:0007669"/>
    <property type="project" value="UniProtKB-UniRule"/>
</dbReference>
<dbReference type="PANTHER" id="PTHR30075:SF2">
    <property type="entry name" value="GLYCINE--TRNA LIGASE, CHLOROPLASTIC_MITOCHONDRIAL 2"/>
    <property type="match status" value="1"/>
</dbReference>
<evidence type="ECO:0000256" key="11">
    <source>
        <dbReference type="HAMAP-Rule" id="MF_00255"/>
    </source>
</evidence>
<dbReference type="InterPro" id="IPR009080">
    <property type="entry name" value="tRNAsynth_Ia_anticodon-bd"/>
</dbReference>
<evidence type="ECO:0000256" key="6">
    <source>
        <dbReference type="ARBA" id="ARBA00022840"/>
    </source>
</evidence>
<dbReference type="InterPro" id="IPR015944">
    <property type="entry name" value="Gly-tRNA-synth_bsu"/>
</dbReference>
<keyword evidence="5 11" id="KW-0547">Nucleotide-binding</keyword>
<dbReference type="InterPro" id="IPR045864">
    <property type="entry name" value="aa-tRNA-synth_II/BPL/LPL"/>
</dbReference>
<comment type="similarity">
    <text evidence="2 11">Belongs to the class-II aminoacyl-tRNA synthetase family.</text>
</comment>
<dbReference type="InterPro" id="IPR006194">
    <property type="entry name" value="Gly-tRNA-synth_heterodimer"/>
</dbReference>
<dbReference type="Proteomes" id="UP000218775">
    <property type="component" value="Unassembled WGS sequence"/>
</dbReference>
<evidence type="ECO:0000256" key="7">
    <source>
        <dbReference type="ARBA" id="ARBA00022917"/>
    </source>
</evidence>
<dbReference type="PANTHER" id="PTHR30075">
    <property type="entry name" value="GLYCYL-TRNA SYNTHETASE"/>
    <property type="match status" value="1"/>
</dbReference>
<keyword evidence="4 11" id="KW-0436">Ligase</keyword>
<dbReference type="SUPFAM" id="SSF55681">
    <property type="entry name" value="Class II aaRS and biotin synthetases"/>
    <property type="match status" value="1"/>
</dbReference>
<dbReference type="SUPFAM" id="SSF109604">
    <property type="entry name" value="HD-domain/PDEase-like"/>
    <property type="match status" value="1"/>
</dbReference>
<dbReference type="Gene3D" id="1.20.58.180">
    <property type="entry name" value="Class II aaRS and biotin synthetases, domain 2"/>
    <property type="match status" value="1"/>
</dbReference>
<evidence type="ECO:0000259" key="12">
    <source>
        <dbReference type="SMART" id="SM00836"/>
    </source>
</evidence>